<dbReference type="GO" id="GO:0006351">
    <property type="term" value="P:DNA-templated transcription"/>
    <property type="evidence" value="ECO:0007669"/>
    <property type="project" value="InterPro"/>
</dbReference>
<dbReference type="Proteomes" id="UP000827549">
    <property type="component" value="Chromosome 1"/>
</dbReference>
<dbReference type="RefSeq" id="XP_062623313.1">
    <property type="nucleotide sequence ID" value="XM_062767329.1"/>
</dbReference>
<organism evidence="10 11">
    <name type="scientific">Vanrija pseudolonga</name>
    <dbReference type="NCBI Taxonomy" id="143232"/>
    <lineage>
        <taxon>Eukaryota</taxon>
        <taxon>Fungi</taxon>
        <taxon>Dikarya</taxon>
        <taxon>Basidiomycota</taxon>
        <taxon>Agaricomycotina</taxon>
        <taxon>Tremellomycetes</taxon>
        <taxon>Trichosporonales</taxon>
        <taxon>Trichosporonaceae</taxon>
        <taxon>Vanrija</taxon>
    </lineage>
</organism>
<dbReference type="AlphaFoldDB" id="A0AAF0Y432"/>
<name>A0AAF0Y432_9TREE</name>
<evidence type="ECO:0000256" key="8">
    <source>
        <dbReference type="SAM" id="MobiDB-lite"/>
    </source>
</evidence>
<dbReference type="Gene3D" id="4.10.240.10">
    <property type="entry name" value="Zn(2)-C6 fungal-type DNA-binding domain"/>
    <property type="match status" value="1"/>
</dbReference>
<gene>
    <name evidence="10" type="primary">SPBC1683.13c_1</name>
    <name evidence="10" type="ORF">LOC62_01G000870</name>
</gene>
<evidence type="ECO:0000313" key="11">
    <source>
        <dbReference type="Proteomes" id="UP000827549"/>
    </source>
</evidence>
<feature type="region of interest" description="Disordered" evidence="8">
    <location>
        <begin position="1"/>
        <end position="87"/>
    </location>
</feature>
<dbReference type="CDD" id="cd00067">
    <property type="entry name" value="GAL4"/>
    <property type="match status" value="1"/>
</dbReference>
<comment type="subcellular location">
    <subcellularLocation>
        <location evidence="1">Nucleus</location>
    </subcellularLocation>
</comment>
<evidence type="ECO:0000313" key="10">
    <source>
        <dbReference type="EMBL" id="WOO77281.1"/>
    </source>
</evidence>
<feature type="compositionally biased region" description="Polar residues" evidence="8">
    <location>
        <begin position="1"/>
        <end position="24"/>
    </location>
</feature>
<feature type="domain" description="Zn(2)-C6 fungal-type" evidence="9">
    <location>
        <begin position="117"/>
        <end position="147"/>
    </location>
</feature>
<dbReference type="CDD" id="cd12148">
    <property type="entry name" value="fungal_TF_MHR"/>
    <property type="match status" value="1"/>
</dbReference>
<keyword evidence="6" id="KW-0804">Transcription</keyword>
<keyword evidence="11" id="KW-1185">Reference proteome</keyword>
<dbReference type="GO" id="GO:0005634">
    <property type="term" value="C:nucleus"/>
    <property type="evidence" value="ECO:0007669"/>
    <property type="project" value="UniProtKB-SubCell"/>
</dbReference>
<keyword evidence="2" id="KW-0479">Metal-binding</keyword>
<evidence type="ECO:0000256" key="6">
    <source>
        <dbReference type="ARBA" id="ARBA00023163"/>
    </source>
</evidence>
<keyword evidence="7" id="KW-0539">Nucleus</keyword>
<evidence type="ECO:0000256" key="1">
    <source>
        <dbReference type="ARBA" id="ARBA00004123"/>
    </source>
</evidence>
<dbReference type="InterPro" id="IPR007219">
    <property type="entry name" value="XnlR_reg_dom"/>
</dbReference>
<proteinExistence type="predicted"/>
<dbReference type="PROSITE" id="PS00463">
    <property type="entry name" value="ZN2_CY6_FUNGAL_1"/>
    <property type="match status" value="1"/>
</dbReference>
<dbReference type="GO" id="GO:0000981">
    <property type="term" value="F:DNA-binding transcription factor activity, RNA polymerase II-specific"/>
    <property type="evidence" value="ECO:0007669"/>
    <property type="project" value="InterPro"/>
</dbReference>
<protein>
    <submittedName>
        <fullName evidence="10">Purtative transcriptional regulatory protein</fullName>
    </submittedName>
</protein>
<feature type="compositionally biased region" description="Acidic residues" evidence="8">
    <location>
        <begin position="65"/>
        <end position="76"/>
    </location>
</feature>
<dbReference type="InterPro" id="IPR001138">
    <property type="entry name" value="Zn2Cys6_DnaBD"/>
</dbReference>
<evidence type="ECO:0000256" key="3">
    <source>
        <dbReference type="ARBA" id="ARBA00022833"/>
    </source>
</evidence>
<dbReference type="GeneID" id="87804128"/>
<evidence type="ECO:0000256" key="5">
    <source>
        <dbReference type="ARBA" id="ARBA00023125"/>
    </source>
</evidence>
<evidence type="ECO:0000256" key="7">
    <source>
        <dbReference type="ARBA" id="ARBA00023242"/>
    </source>
</evidence>
<dbReference type="Pfam" id="PF00172">
    <property type="entry name" value="Zn_clus"/>
    <property type="match status" value="1"/>
</dbReference>
<dbReference type="GO" id="GO:0003677">
    <property type="term" value="F:DNA binding"/>
    <property type="evidence" value="ECO:0007669"/>
    <property type="project" value="UniProtKB-KW"/>
</dbReference>
<dbReference type="InterPro" id="IPR036864">
    <property type="entry name" value="Zn2-C6_fun-type_DNA-bd_sf"/>
</dbReference>
<dbReference type="SMART" id="SM00066">
    <property type="entry name" value="GAL4"/>
    <property type="match status" value="1"/>
</dbReference>
<keyword evidence="4" id="KW-0805">Transcription regulation</keyword>
<evidence type="ECO:0000256" key="2">
    <source>
        <dbReference type="ARBA" id="ARBA00022723"/>
    </source>
</evidence>
<dbReference type="InterPro" id="IPR051615">
    <property type="entry name" value="Transcr_Regulatory_Elem"/>
</dbReference>
<accession>A0AAF0Y432</accession>
<evidence type="ECO:0000256" key="4">
    <source>
        <dbReference type="ARBA" id="ARBA00023015"/>
    </source>
</evidence>
<reference evidence="10" key="1">
    <citation type="submission" date="2023-10" db="EMBL/GenBank/DDBJ databases">
        <authorList>
            <person name="Noh H."/>
        </authorList>
    </citation>
    <scope>NUCLEOTIDE SEQUENCE</scope>
    <source>
        <strain evidence="10">DUCC4014</strain>
    </source>
</reference>
<dbReference type="SUPFAM" id="SSF57701">
    <property type="entry name" value="Zn2/Cys6 DNA-binding domain"/>
    <property type="match status" value="1"/>
</dbReference>
<keyword evidence="3" id="KW-0862">Zinc</keyword>
<dbReference type="PANTHER" id="PTHR31313:SF81">
    <property type="entry name" value="TY1 ENHANCER ACTIVATOR"/>
    <property type="match status" value="1"/>
</dbReference>
<dbReference type="PANTHER" id="PTHR31313">
    <property type="entry name" value="TY1 ENHANCER ACTIVATOR"/>
    <property type="match status" value="1"/>
</dbReference>
<keyword evidence="5" id="KW-0238">DNA-binding</keyword>
<dbReference type="GO" id="GO:0008270">
    <property type="term" value="F:zinc ion binding"/>
    <property type="evidence" value="ECO:0007669"/>
    <property type="project" value="InterPro"/>
</dbReference>
<dbReference type="Pfam" id="PF04082">
    <property type="entry name" value="Fungal_trans"/>
    <property type="match status" value="1"/>
</dbReference>
<evidence type="ECO:0000259" key="9">
    <source>
        <dbReference type="PROSITE" id="PS50048"/>
    </source>
</evidence>
<sequence>MPWDINTTGDSGPIASSSNANPSHARSWGQEAAGQRSVGNDYQGLGRSNSRSASDVDVDMAMGFEGEEEGEYEENDSPFRGALSATGNDLSPASLLANAGEPARRIRPASRRNVARACEQCRTRKTRCSGDQPTCALCRRLGKDCVYSTVVDGRLTDKSAKRRLEYLQNRVRTLESALADALNNQTPPAPGVQDQPLGTNQQLPQYQGHTFLINPGEGLTTTELIRRARPVSTFDENSPDWDPFGVGRLALSQNGALHLYPAATFYSPAHMAPDWEKALEALIAGPVNRPGYLAPYLPFPLAPEHHTALIDLCFSHMLSFGMNSFKDKFITEMRQDPMGKTAYFSPMLHLAVLGVGFRYFRDPEGVGMYYSGEGASNRGEVFIEKAMTMVMDEVRDPRLSVILGLLLLCGYNVGVMKDPVASSLYAMAVHVALEMRLHRRCDTQLHELGLDVDCELDIARRDVFGYSLNLMAWYTTYMGQPPLPLCDGADQRSPYIRSDLSDPAEVEISEVFHHLVQLSDFGLQALQTNHWMRAPMQERASRVRAITSRLEAWHASLPEHLQWPPKEGTTMNPCVITTHGMYAAYMIILYRPYILDADNSPPEMVAEAISRCLSCASDIVVQSQYLDKTHGVHTTALTWKHILFVCGTMLVLQASGLPSVTMAERERALVDLQSIQASLEELSSVWPVAGTCSTALQQLLDQGVPLEAWKNDGTSRARQ</sequence>
<dbReference type="EMBL" id="CP086714">
    <property type="protein sequence ID" value="WOO77281.1"/>
    <property type="molecule type" value="Genomic_DNA"/>
</dbReference>
<dbReference type="PROSITE" id="PS50048">
    <property type="entry name" value="ZN2_CY6_FUNGAL_2"/>
    <property type="match status" value="1"/>
</dbReference>